<gene>
    <name evidence="2" type="ORF">PPYR1160_LOCUS3928</name>
</gene>
<sequence>MSHENIVATALYIAARDEGIQGGKLCFKRALEEWEGARSSEVYQYPFQYVYDFVERGMLPLGELETPDNRMLVFPNSHVHKVMRMINTGDRLAKRRIVVFFLVNPLVRIVSTKEVPDQRSTMSLERAKEHRLELMKERRLHKQDWNVREVGLCEH</sequence>
<dbReference type="Pfam" id="PF14033">
    <property type="entry name" value="DUF4246"/>
    <property type="match status" value="1"/>
</dbReference>
<dbReference type="PANTHER" id="PTHR33119:SF1">
    <property type="entry name" value="FE2OG DIOXYGENASE DOMAIN-CONTAINING PROTEIN"/>
    <property type="match status" value="1"/>
</dbReference>
<name>A0A7R9U5A3_9STRA</name>
<reference evidence="2" key="1">
    <citation type="submission" date="2021-01" db="EMBL/GenBank/DDBJ databases">
        <authorList>
            <person name="Corre E."/>
            <person name="Pelletier E."/>
            <person name="Niang G."/>
            <person name="Scheremetjew M."/>
            <person name="Finn R."/>
            <person name="Kale V."/>
            <person name="Holt S."/>
            <person name="Cochrane G."/>
            <person name="Meng A."/>
            <person name="Brown T."/>
            <person name="Cohen L."/>
        </authorList>
    </citation>
    <scope>NUCLEOTIDE SEQUENCE</scope>
    <source>
        <strain evidence="2">CCMP2078</strain>
    </source>
</reference>
<accession>A0A7R9U5A3</accession>
<evidence type="ECO:0000313" key="2">
    <source>
        <dbReference type="EMBL" id="CAD8254436.1"/>
    </source>
</evidence>
<dbReference type="InterPro" id="IPR049192">
    <property type="entry name" value="DUF4246_C"/>
</dbReference>
<proteinExistence type="predicted"/>
<organism evidence="2">
    <name type="scientific">Pinguiococcus pyrenoidosus</name>
    <dbReference type="NCBI Taxonomy" id="172671"/>
    <lineage>
        <taxon>Eukaryota</taxon>
        <taxon>Sar</taxon>
        <taxon>Stramenopiles</taxon>
        <taxon>Ochrophyta</taxon>
        <taxon>Pinguiophyceae</taxon>
        <taxon>Pinguiochrysidales</taxon>
        <taxon>Pinguiochrysidaceae</taxon>
        <taxon>Pinguiococcus</taxon>
    </lineage>
</organism>
<evidence type="ECO:0000259" key="1">
    <source>
        <dbReference type="Pfam" id="PF14033"/>
    </source>
</evidence>
<feature type="domain" description="DUF4246" evidence="1">
    <location>
        <begin position="3"/>
        <end position="122"/>
    </location>
</feature>
<dbReference type="AlphaFoldDB" id="A0A7R9U5A3"/>
<dbReference type="EMBL" id="HBEA01005135">
    <property type="protein sequence ID" value="CAD8254436.1"/>
    <property type="molecule type" value="Transcribed_RNA"/>
</dbReference>
<dbReference type="PANTHER" id="PTHR33119">
    <property type="entry name" value="IFI3P"/>
    <property type="match status" value="1"/>
</dbReference>
<protein>
    <recommendedName>
        <fullName evidence="1">DUF4246 domain-containing protein</fullName>
    </recommendedName>
</protein>
<dbReference type="InterPro" id="IPR025340">
    <property type="entry name" value="DUF4246"/>
</dbReference>